<organism evidence="3">
    <name type="scientific">Siphoviridae sp. ctrgt10</name>
    <dbReference type="NCBI Taxonomy" id="2826479"/>
    <lineage>
        <taxon>Viruses</taxon>
        <taxon>Duplodnaviria</taxon>
        <taxon>Heunggongvirae</taxon>
        <taxon>Uroviricota</taxon>
        <taxon>Caudoviricetes</taxon>
    </lineage>
</organism>
<proteinExistence type="predicted"/>
<feature type="coiled-coil region" evidence="1">
    <location>
        <begin position="339"/>
        <end position="366"/>
    </location>
</feature>
<dbReference type="SUPFAM" id="SSF75712">
    <property type="entry name" value="Rad50 coiled-coil Zn hook"/>
    <property type="match status" value="1"/>
</dbReference>
<feature type="domain" description="Rad50/SbcC-type AAA" evidence="2">
    <location>
        <begin position="7"/>
        <end position="250"/>
    </location>
</feature>
<evidence type="ECO:0000259" key="2">
    <source>
        <dbReference type="Pfam" id="PF13476"/>
    </source>
</evidence>
<dbReference type="Gene3D" id="3.40.50.300">
    <property type="entry name" value="P-loop containing nucleotide triphosphate hydrolases"/>
    <property type="match status" value="2"/>
</dbReference>
<reference evidence="3" key="1">
    <citation type="journal article" date="2021" name="Proc. Natl. Acad. Sci. U.S.A.">
        <title>A Catalog of Tens of Thousands of Viruses from Human Metagenomes Reveals Hidden Associations with Chronic Diseases.</title>
        <authorList>
            <person name="Tisza M.J."/>
            <person name="Buck C.B."/>
        </authorList>
    </citation>
    <scope>NUCLEOTIDE SEQUENCE</scope>
    <source>
        <strain evidence="3">Ctrgt10</strain>
    </source>
</reference>
<dbReference type="GO" id="GO:0006302">
    <property type="term" value="P:double-strand break repair"/>
    <property type="evidence" value="ECO:0007669"/>
    <property type="project" value="InterPro"/>
</dbReference>
<evidence type="ECO:0000256" key="1">
    <source>
        <dbReference type="SAM" id="Coils"/>
    </source>
</evidence>
<dbReference type="PANTHER" id="PTHR32114">
    <property type="entry name" value="ABC TRANSPORTER ABCH.3"/>
    <property type="match status" value="1"/>
</dbReference>
<evidence type="ECO:0000313" key="3">
    <source>
        <dbReference type="EMBL" id="DAD78087.1"/>
    </source>
</evidence>
<dbReference type="PANTHER" id="PTHR32114:SF2">
    <property type="entry name" value="ABC TRANSPORTER ABCH.3"/>
    <property type="match status" value="1"/>
</dbReference>
<keyword evidence="1" id="KW-0175">Coiled coil</keyword>
<dbReference type="GO" id="GO:0016887">
    <property type="term" value="F:ATP hydrolysis activity"/>
    <property type="evidence" value="ECO:0007669"/>
    <property type="project" value="InterPro"/>
</dbReference>
<sequence length="622" mass="70517">MNICFHSIKIHNFMSFSDAEVSLSDRGYVLVRGENNNPTDNAKSNGAGKTTIFHALSWCLTGQTLSGIRSNITNIYLDDGCFVELYFSSDGHEYRLLRAKDSKEYKTDLKLFIDDQDKSGKGIRESEKLLEQYLPELSYQLLGSVILLGQGLPQRFTNNTPSGRKEVLEKLSKSDFMIEDLKSKLSLRKTTLQNHLRQVEDTILTKTTMLNTKEQFKQQLEVSNSALNSSELASELEKIQKTQQELLEKIAYYDQVAAEYSTKDQEFIKQKDNIHSDYLSNLLELQHSYDPLVDSTQKELQAAQISYATQNAELSRLRSIKDVCPTCGQHIPGVNRPDTSALEATVNALSQKVQELSNKLSNVKSTFDKEKLKITSSYDVKSQELTELRSKALCKLNDAKGTRDMLQSQYSTGATRLTAIQGQLASLNETKLRNEETIRSIAKEIDSLNSEILYNNTKKEEITTRISYVTKMLTLATRDFRGVLLSNIITYIDKCAKTYCQHIFETDKLNFYLDGNNIDISYDGKLYESLSTGEKQKADIIVQLSLRDMLCKYMNFNCNILALDEVFDGLDSLGCERIVSLINNITDIESIFIITHHATDIELSYDDEIVVVKNKHGISEIK</sequence>
<protein>
    <submittedName>
        <fullName evidence="3">STRUCTURAL MAINTENANCE OF CHROMOSOMES PROTEIN</fullName>
    </submittedName>
</protein>
<dbReference type="InterPro" id="IPR027417">
    <property type="entry name" value="P-loop_NTPase"/>
</dbReference>
<dbReference type="SUPFAM" id="SSF52540">
    <property type="entry name" value="P-loop containing nucleoside triphosphate hydrolases"/>
    <property type="match status" value="1"/>
</dbReference>
<name>A0A8S5M7L6_9CAUD</name>
<dbReference type="EMBL" id="BK014839">
    <property type="protein sequence ID" value="DAD78087.1"/>
    <property type="molecule type" value="Genomic_DNA"/>
</dbReference>
<dbReference type="Pfam" id="PF13476">
    <property type="entry name" value="AAA_23"/>
    <property type="match status" value="1"/>
</dbReference>
<dbReference type="InterPro" id="IPR038729">
    <property type="entry name" value="Rad50/SbcC_AAA"/>
</dbReference>
<dbReference type="CDD" id="cd00267">
    <property type="entry name" value="ABC_ATPase"/>
    <property type="match status" value="1"/>
</dbReference>
<accession>A0A8S5M7L6</accession>